<comment type="caution">
    <text evidence="1">The sequence shown here is derived from an EMBL/GenBank/DDBJ whole genome shotgun (WGS) entry which is preliminary data.</text>
</comment>
<keyword evidence="2" id="KW-1185">Reference proteome</keyword>
<dbReference type="EMBL" id="JARKHS020014516">
    <property type="protein sequence ID" value="KAK8775113.1"/>
    <property type="molecule type" value="Genomic_DNA"/>
</dbReference>
<protein>
    <submittedName>
        <fullName evidence="1">Uncharacterized protein</fullName>
    </submittedName>
</protein>
<dbReference type="AlphaFoldDB" id="A0AAQ4EKY5"/>
<evidence type="ECO:0000313" key="1">
    <source>
        <dbReference type="EMBL" id="KAK8775113.1"/>
    </source>
</evidence>
<evidence type="ECO:0000313" key="2">
    <source>
        <dbReference type="Proteomes" id="UP001321473"/>
    </source>
</evidence>
<organism evidence="1 2">
    <name type="scientific">Amblyomma americanum</name>
    <name type="common">Lone star tick</name>
    <dbReference type="NCBI Taxonomy" id="6943"/>
    <lineage>
        <taxon>Eukaryota</taxon>
        <taxon>Metazoa</taxon>
        <taxon>Ecdysozoa</taxon>
        <taxon>Arthropoda</taxon>
        <taxon>Chelicerata</taxon>
        <taxon>Arachnida</taxon>
        <taxon>Acari</taxon>
        <taxon>Parasitiformes</taxon>
        <taxon>Ixodida</taxon>
        <taxon>Ixodoidea</taxon>
        <taxon>Ixodidae</taxon>
        <taxon>Amblyomminae</taxon>
        <taxon>Amblyomma</taxon>
    </lineage>
</organism>
<reference evidence="1 2" key="1">
    <citation type="journal article" date="2023" name="Arcadia Sci">
        <title>De novo assembly of a long-read Amblyomma americanum tick genome.</title>
        <authorList>
            <person name="Chou S."/>
            <person name="Poskanzer K.E."/>
            <person name="Rollins M."/>
            <person name="Thuy-Boun P.S."/>
        </authorList>
    </citation>
    <scope>NUCLEOTIDE SEQUENCE [LARGE SCALE GENOMIC DNA]</scope>
    <source>
        <strain evidence="1">F_SG_1</strain>
        <tissue evidence="1">Salivary glands</tissue>
    </source>
</reference>
<accession>A0AAQ4EKY5</accession>
<proteinExistence type="predicted"/>
<name>A0AAQ4EKY5_AMBAM</name>
<dbReference type="Proteomes" id="UP001321473">
    <property type="component" value="Unassembled WGS sequence"/>
</dbReference>
<gene>
    <name evidence="1" type="ORF">V5799_031539</name>
</gene>
<sequence>MAVCRSFMDGKYAASRLRSGAEPKFRRFVRYWPHYFDYDREQDTIAVARHSPSSAADEWVVRYLALRIEESPSGCLAIGEEPVAAWGTLLPTAMARHFGVLYAGDLLRFLRLHSADFILDGDVARLSESRCQWNVAQRVREESLLFFFVDLLQKIGATEDAPCPIRTVCKYLSFIKSQDKTLLNDGYNLSLRVFFVLNHDVFVTTGWGVFLRNRDPRYGAALFLKQLVKRLVRIYGSRSSGQAPKVTVEELALIAKHSSSPLAQYFVDSAENQVRAIARRYPAMFHVSERGDQLWLRDACPPWPENGWNAGAESSAVAYFTDVLLHVGATSLSRAICFNNIVGAVSAAPASCKTYLESVYPALEVIDFFHLHPSVFDLSSVNRVFLKNVEVMPPAAPAGAGGQSDGA</sequence>